<dbReference type="SMART" id="SM00986">
    <property type="entry name" value="UDG"/>
    <property type="match status" value="1"/>
</dbReference>
<dbReference type="Gene3D" id="3.40.470.10">
    <property type="entry name" value="Uracil-DNA glycosylase-like domain"/>
    <property type="match status" value="1"/>
</dbReference>
<feature type="domain" description="Uracil-DNA glycosylase-like" evidence="2">
    <location>
        <begin position="65"/>
        <end position="223"/>
    </location>
</feature>
<reference evidence="3" key="1">
    <citation type="submission" date="2009-10" db="EMBL/GenBank/DDBJ databases">
        <authorList>
            <person name="Weinstock G."/>
            <person name="Sodergren E."/>
            <person name="Clifton S."/>
            <person name="Fulton L."/>
            <person name="Fulton B."/>
            <person name="Courtney L."/>
            <person name="Fronick C."/>
            <person name="Harrison M."/>
            <person name="Strong C."/>
            <person name="Farmer C."/>
            <person name="Delahaunty K."/>
            <person name="Markovic C."/>
            <person name="Hall O."/>
            <person name="Minx P."/>
            <person name="Tomlinson C."/>
            <person name="Mitreva M."/>
            <person name="Nelson J."/>
            <person name="Hou S."/>
            <person name="Wollam A."/>
            <person name="Pepin K.H."/>
            <person name="Johnson M."/>
            <person name="Bhonagiri V."/>
            <person name="Nash W.E."/>
            <person name="Warren W."/>
            <person name="Chinwalla A."/>
            <person name="Mardis E.R."/>
            <person name="Wilson R.K."/>
        </authorList>
    </citation>
    <scope>NUCLEOTIDE SEQUENCE [LARGE SCALE GENOMIC DNA]</scope>
    <source>
        <strain evidence="3">ATCC 700122</strain>
    </source>
</reference>
<proteinExistence type="predicted"/>
<evidence type="ECO:0000256" key="1">
    <source>
        <dbReference type="SAM" id="MobiDB-lite"/>
    </source>
</evidence>
<dbReference type="EMBL" id="ACUX02000008">
    <property type="protein sequence ID" value="EEZ60955.1"/>
    <property type="molecule type" value="Genomic_DNA"/>
</dbReference>
<accession>D0WHL2</accession>
<protein>
    <submittedName>
        <fullName evidence="3">Uracil DNA glycosylase family protein</fullName>
    </submittedName>
</protein>
<dbReference type="AlphaFoldDB" id="D0WHL2"/>
<dbReference type="InterPro" id="IPR005122">
    <property type="entry name" value="Uracil-DNA_glycosylase-like"/>
</dbReference>
<dbReference type="SMART" id="SM00987">
    <property type="entry name" value="UreE_C"/>
    <property type="match status" value="1"/>
</dbReference>
<feature type="region of interest" description="Disordered" evidence="1">
    <location>
        <begin position="1"/>
        <end position="25"/>
    </location>
</feature>
<dbReference type="SUPFAM" id="SSF52141">
    <property type="entry name" value="Uracil-DNA glycosylase-like"/>
    <property type="match status" value="1"/>
</dbReference>
<dbReference type="InterPro" id="IPR047124">
    <property type="entry name" value="HI_0220.2"/>
</dbReference>
<sequence length="232" mass="26260">MTEEYLKHQESMRTSSVHDARRLPCTDPMNSARKKAAMQEEFQRIFDAIRADEQNATFTSQGIDPLYAAASGARIAIIGQAPGRVAQEARMPWNDRSGDRLRDWLGIDRDTFYDPEKIAIIPMDFYFPGSGKSGDLPPRKGFAEKWHPKLFALMPDIRLTVLVGSYATRTYLGLKSSASLTDVVRNHAAYLPDFFPLVHPSPRNQIWMKKNPWFAADVLPELKHCVHDALAN</sequence>
<dbReference type="CDD" id="cd10033">
    <property type="entry name" value="UDG_like"/>
    <property type="match status" value="1"/>
</dbReference>
<dbReference type="Pfam" id="PF03167">
    <property type="entry name" value="UDG"/>
    <property type="match status" value="1"/>
</dbReference>
<comment type="caution">
    <text evidence="3">The sequence shown here is derived from an EMBL/GenBank/DDBJ whole genome shotgun (WGS) entry which is preliminary data.</text>
</comment>
<dbReference type="eggNOG" id="COG1573">
    <property type="taxonomic scope" value="Bacteria"/>
</dbReference>
<name>D0WHL2_SLAES</name>
<dbReference type="PANTHER" id="PTHR42160">
    <property type="entry name" value="URACIL-DNA GLYCOSYLASE SUPERFAMILY PROTEIN"/>
    <property type="match status" value="1"/>
</dbReference>
<feature type="compositionally biased region" description="Basic and acidic residues" evidence="1">
    <location>
        <begin position="1"/>
        <end position="24"/>
    </location>
</feature>
<keyword evidence="4" id="KW-1185">Reference proteome</keyword>
<organism evidence="3 4">
    <name type="scientific">Slackia exigua (strain ATCC 700122 / DSM 15923 / CIP 105133 / JCM 11022 / KCTC 5966 / S-7)</name>
    <dbReference type="NCBI Taxonomy" id="649764"/>
    <lineage>
        <taxon>Bacteria</taxon>
        <taxon>Bacillati</taxon>
        <taxon>Actinomycetota</taxon>
        <taxon>Coriobacteriia</taxon>
        <taxon>Eggerthellales</taxon>
        <taxon>Eggerthellaceae</taxon>
        <taxon>Slackia</taxon>
    </lineage>
</organism>
<evidence type="ECO:0000313" key="4">
    <source>
        <dbReference type="Proteomes" id="UP000006001"/>
    </source>
</evidence>
<gene>
    <name evidence="3" type="ORF">HMPREF0762_01330</name>
</gene>
<evidence type="ECO:0000313" key="3">
    <source>
        <dbReference type="EMBL" id="EEZ60955.1"/>
    </source>
</evidence>
<dbReference type="STRING" id="649764.HMPREF0762_01330"/>
<dbReference type="PANTHER" id="PTHR42160:SF1">
    <property type="entry name" value="URACIL-DNA GLYCOSYLASE SUPERFAMILY PROTEIN"/>
    <property type="match status" value="1"/>
</dbReference>
<dbReference type="Proteomes" id="UP000006001">
    <property type="component" value="Unassembled WGS sequence"/>
</dbReference>
<evidence type="ECO:0000259" key="2">
    <source>
        <dbReference type="SMART" id="SM00986"/>
    </source>
</evidence>
<dbReference type="InterPro" id="IPR036895">
    <property type="entry name" value="Uracil-DNA_glycosylase-like_sf"/>
</dbReference>
<dbReference type="HOGENOM" id="CLU_075800_0_0_11"/>